<sequence>LGWASSGAGEGAWRGRKKIKQSDREPSERWAKREWWEGWIGWAVLAMLMFLMVTCAALTD</sequence>
<evidence type="ECO:0000313" key="4">
    <source>
        <dbReference type="Proteomes" id="UP000256763"/>
    </source>
</evidence>
<feature type="transmembrane region" description="Helical" evidence="2">
    <location>
        <begin position="39"/>
        <end position="59"/>
    </location>
</feature>
<feature type="region of interest" description="Disordered" evidence="1">
    <location>
        <begin position="1"/>
        <end position="27"/>
    </location>
</feature>
<dbReference type="Proteomes" id="UP000256763">
    <property type="component" value="Unassembled WGS sequence"/>
</dbReference>
<dbReference type="RefSeq" id="WP_181919616.1">
    <property type="nucleotide sequence ID" value="NZ_NFZV01000087.1"/>
</dbReference>
<evidence type="ECO:0000256" key="2">
    <source>
        <dbReference type="SAM" id="Phobius"/>
    </source>
</evidence>
<organism evidence="3 4">
    <name type="scientific">Alkalilimnicola ehrlichii</name>
    <dbReference type="NCBI Taxonomy" id="351052"/>
    <lineage>
        <taxon>Bacteria</taxon>
        <taxon>Pseudomonadati</taxon>
        <taxon>Pseudomonadota</taxon>
        <taxon>Gammaproteobacteria</taxon>
        <taxon>Chromatiales</taxon>
        <taxon>Ectothiorhodospiraceae</taxon>
        <taxon>Alkalilimnicola</taxon>
    </lineage>
</organism>
<dbReference type="AlphaFoldDB" id="A0A3E0WH31"/>
<keyword evidence="2" id="KW-0472">Membrane</keyword>
<evidence type="ECO:0000313" key="3">
    <source>
        <dbReference type="EMBL" id="RFA30406.1"/>
    </source>
</evidence>
<name>A0A3E0WH31_9GAMM</name>
<comment type="caution">
    <text evidence="3">The sequence shown here is derived from an EMBL/GenBank/DDBJ whole genome shotgun (WGS) entry which is preliminary data.</text>
</comment>
<proteinExistence type="predicted"/>
<keyword evidence="2" id="KW-0812">Transmembrane</keyword>
<keyword evidence="2" id="KW-1133">Transmembrane helix</keyword>
<reference evidence="4" key="1">
    <citation type="submission" date="2017-05" db="EMBL/GenBank/DDBJ databases">
        <authorList>
            <person name="Sharma S."/>
            <person name="Sidhu C."/>
            <person name="Pinnaka A.K."/>
        </authorList>
    </citation>
    <scope>NUCLEOTIDE SEQUENCE [LARGE SCALE GENOMIC DNA]</scope>
    <source>
        <strain evidence="4">AK93</strain>
    </source>
</reference>
<keyword evidence="4" id="KW-1185">Reference proteome</keyword>
<gene>
    <name evidence="3" type="ORF">CAL65_22750</name>
</gene>
<dbReference type="EMBL" id="NFZW01000079">
    <property type="protein sequence ID" value="RFA30406.1"/>
    <property type="molecule type" value="Genomic_DNA"/>
</dbReference>
<accession>A0A3E0WH31</accession>
<protein>
    <submittedName>
        <fullName evidence="3">Uncharacterized protein</fullName>
    </submittedName>
</protein>
<evidence type="ECO:0000256" key="1">
    <source>
        <dbReference type="SAM" id="MobiDB-lite"/>
    </source>
</evidence>
<feature type="non-terminal residue" evidence="3">
    <location>
        <position position="1"/>
    </location>
</feature>